<feature type="binding site" evidence="5">
    <location>
        <position position="380"/>
    </location>
    <ligand>
        <name>Zn(2+)</name>
        <dbReference type="ChEBI" id="CHEBI:29105"/>
        <label>1</label>
    </ligand>
</feature>
<keyword evidence="8" id="KW-0732">Signal</keyword>
<dbReference type="Pfam" id="PF00233">
    <property type="entry name" value="PDEase_I"/>
    <property type="match status" value="1"/>
</dbReference>
<dbReference type="EC" id="3.1.4.-" evidence="6"/>
<evidence type="ECO:0000256" key="7">
    <source>
        <dbReference type="SAM" id="Phobius"/>
    </source>
</evidence>
<feature type="binding site" evidence="5">
    <location>
        <position position="417"/>
    </location>
    <ligand>
        <name>Zn(2+)</name>
        <dbReference type="ChEBI" id="CHEBI:29105"/>
        <label>1</label>
    </ligand>
</feature>
<keyword evidence="11" id="KW-1185">Reference proteome</keyword>
<comment type="caution">
    <text evidence="10">The sequence shown here is derived from an EMBL/GenBank/DDBJ whole genome shotgun (WGS) entry which is preliminary data.</text>
</comment>
<dbReference type="PANTHER" id="PTHR11347">
    <property type="entry name" value="CYCLIC NUCLEOTIDE PHOSPHODIESTERASE"/>
    <property type="match status" value="1"/>
</dbReference>
<evidence type="ECO:0000256" key="4">
    <source>
        <dbReference type="PIRSR" id="PIRSR623088-2"/>
    </source>
</evidence>
<name>A0AAU9JBZ6_9CILI</name>
<dbReference type="PROSITE" id="PS51845">
    <property type="entry name" value="PDEASE_I_2"/>
    <property type="match status" value="1"/>
</dbReference>
<dbReference type="InterPro" id="IPR023088">
    <property type="entry name" value="PDEase"/>
</dbReference>
<feature type="binding site" evidence="4">
    <location>
        <position position="418"/>
    </location>
    <ligand>
        <name>AMP</name>
        <dbReference type="ChEBI" id="CHEBI:456215"/>
    </ligand>
</feature>
<protein>
    <recommendedName>
        <fullName evidence="6">Phosphodiesterase</fullName>
        <ecNumber evidence="6">3.1.4.-</ecNumber>
    </recommendedName>
</protein>
<dbReference type="AlphaFoldDB" id="A0AAU9JBZ6"/>
<dbReference type="InterPro" id="IPR003607">
    <property type="entry name" value="HD/PDEase_dom"/>
</dbReference>
<feature type="signal peptide" evidence="8">
    <location>
        <begin position="1"/>
        <end position="22"/>
    </location>
</feature>
<dbReference type="InterPro" id="IPR023174">
    <property type="entry name" value="PDEase_CS"/>
</dbReference>
<evidence type="ECO:0000256" key="6">
    <source>
        <dbReference type="RuleBase" id="RU363067"/>
    </source>
</evidence>
<dbReference type="SUPFAM" id="SSF109604">
    <property type="entry name" value="HD-domain/PDEase-like"/>
    <property type="match status" value="1"/>
</dbReference>
<dbReference type="Proteomes" id="UP001162131">
    <property type="component" value="Unassembled WGS sequence"/>
</dbReference>
<feature type="transmembrane region" description="Helical" evidence="7">
    <location>
        <begin position="46"/>
        <end position="72"/>
    </location>
</feature>
<dbReference type="Gene3D" id="1.10.1300.10">
    <property type="entry name" value="3'5'-cyclic nucleotide phosphodiesterase, catalytic domain"/>
    <property type="match status" value="1"/>
</dbReference>
<evidence type="ECO:0000256" key="2">
    <source>
        <dbReference type="ARBA" id="ARBA00022801"/>
    </source>
</evidence>
<reference evidence="10" key="1">
    <citation type="submission" date="2021-09" db="EMBL/GenBank/DDBJ databases">
        <authorList>
            <consortium name="AG Swart"/>
            <person name="Singh M."/>
            <person name="Singh A."/>
            <person name="Seah K."/>
            <person name="Emmerich C."/>
        </authorList>
    </citation>
    <scope>NUCLEOTIDE SEQUENCE</scope>
    <source>
        <strain evidence="10">ATCC30299</strain>
    </source>
</reference>
<dbReference type="InterPro" id="IPR002073">
    <property type="entry name" value="PDEase_catalytic_dom"/>
</dbReference>
<feature type="binding site" evidence="5">
    <location>
        <position position="530"/>
    </location>
    <ligand>
        <name>Zn(2+)</name>
        <dbReference type="ChEBI" id="CHEBI:29105"/>
        <label>1</label>
    </ligand>
</feature>
<dbReference type="CDD" id="cd00077">
    <property type="entry name" value="HDc"/>
    <property type="match status" value="1"/>
</dbReference>
<comment type="similarity">
    <text evidence="6">Belongs to the cyclic nucleotide phosphodiesterase family.</text>
</comment>
<keyword evidence="1 5" id="KW-0479">Metal-binding</keyword>
<accession>A0AAU9JBZ6</accession>
<dbReference type="PRINTS" id="PR00387">
    <property type="entry name" value="PDIESTERASE1"/>
</dbReference>
<feature type="binding site" evidence="5">
    <location>
        <position position="418"/>
    </location>
    <ligand>
        <name>Zn(2+)</name>
        <dbReference type="ChEBI" id="CHEBI:29105"/>
        <label>1</label>
    </ligand>
</feature>
<keyword evidence="2 6" id="KW-0378">Hydrolase</keyword>
<feature type="binding site" evidence="4">
    <location>
        <position position="530"/>
    </location>
    <ligand>
        <name>AMP</name>
        <dbReference type="ChEBI" id="CHEBI:456215"/>
    </ligand>
</feature>
<evidence type="ECO:0000256" key="8">
    <source>
        <dbReference type="SAM" id="SignalP"/>
    </source>
</evidence>
<proteinExistence type="inferred from homology"/>
<dbReference type="PROSITE" id="PS00126">
    <property type="entry name" value="PDEASE_I_1"/>
    <property type="match status" value="1"/>
</dbReference>
<evidence type="ECO:0000256" key="3">
    <source>
        <dbReference type="PIRSR" id="PIRSR623088-1"/>
    </source>
</evidence>
<evidence type="ECO:0000313" key="10">
    <source>
        <dbReference type="EMBL" id="CAG9323023.1"/>
    </source>
</evidence>
<keyword evidence="7" id="KW-0812">Transmembrane</keyword>
<feature type="domain" description="PDEase" evidence="9">
    <location>
        <begin position="280"/>
        <end position="634"/>
    </location>
</feature>
<comment type="cofactor">
    <cofactor evidence="6">
        <name>a divalent metal cation</name>
        <dbReference type="ChEBI" id="CHEBI:60240"/>
    </cofactor>
    <text evidence="6">Binds 2 divalent metal cations per subunit. Site 1 may preferentially bind zinc ions, while site 2 has a preference for magnesium and/or manganese ions.</text>
</comment>
<evidence type="ECO:0000256" key="5">
    <source>
        <dbReference type="PIRSR" id="PIRSR623088-3"/>
    </source>
</evidence>
<evidence type="ECO:0000256" key="1">
    <source>
        <dbReference type="ARBA" id="ARBA00022723"/>
    </source>
</evidence>
<organism evidence="10 11">
    <name type="scientific">Blepharisma stoltei</name>
    <dbReference type="NCBI Taxonomy" id="1481888"/>
    <lineage>
        <taxon>Eukaryota</taxon>
        <taxon>Sar</taxon>
        <taxon>Alveolata</taxon>
        <taxon>Ciliophora</taxon>
        <taxon>Postciliodesmatophora</taxon>
        <taxon>Heterotrichea</taxon>
        <taxon>Heterotrichida</taxon>
        <taxon>Blepharismidae</taxon>
        <taxon>Blepharisma</taxon>
    </lineage>
</organism>
<evidence type="ECO:0000313" key="11">
    <source>
        <dbReference type="Proteomes" id="UP001162131"/>
    </source>
</evidence>
<feature type="transmembrane region" description="Helical" evidence="7">
    <location>
        <begin position="84"/>
        <end position="102"/>
    </location>
</feature>
<dbReference type="InterPro" id="IPR036971">
    <property type="entry name" value="PDEase_catalytic_dom_sf"/>
</dbReference>
<keyword evidence="7" id="KW-1133">Transmembrane helix</keyword>
<dbReference type="EMBL" id="CAJZBQ010000033">
    <property type="protein sequence ID" value="CAG9323023.1"/>
    <property type="molecule type" value="Genomic_DNA"/>
</dbReference>
<gene>
    <name evidence="10" type="ORF">BSTOLATCC_MIC32928</name>
</gene>
<feature type="binding site" evidence="5">
    <location>
        <position position="418"/>
    </location>
    <ligand>
        <name>Zn(2+)</name>
        <dbReference type="ChEBI" id="CHEBI:29105"/>
        <label>2</label>
    </ligand>
</feature>
<feature type="chain" id="PRO_5043482410" description="Phosphodiesterase" evidence="8">
    <location>
        <begin position="23"/>
        <end position="652"/>
    </location>
</feature>
<feature type="binding site" evidence="4">
    <location>
        <position position="581"/>
    </location>
    <ligand>
        <name>AMP</name>
        <dbReference type="ChEBI" id="CHEBI:456215"/>
    </ligand>
</feature>
<keyword evidence="7" id="KW-0472">Membrane</keyword>
<dbReference type="GO" id="GO:0046872">
    <property type="term" value="F:metal ion binding"/>
    <property type="evidence" value="ECO:0007669"/>
    <property type="project" value="UniProtKB-KW"/>
</dbReference>
<evidence type="ECO:0000259" key="9">
    <source>
        <dbReference type="PROSITE" id="PS51845"/>
    </source>
</evidence>
<feature type="active site" description="Proton donor" evidence="3">
    <location>
        <position position="376"/>
    </location>
</feature>
<dbReference type="SMART" id="SM00471">
    <property type="entry name" value="HDc"/>
    <property type="match status" value="1"/>
</dbReference>
<feature type="binding site" evidence="4">
    <location>
        <begin position="376"/>
        <end position="380"/>
    </location>
    <ligand>
        <name>AMP</name>
        <dbReference type="ChEBI" id="CHEBI:456215"/>
    </ligand>
</feature>
<dbReference type="GO" id="GO:0004114">
    <property type="term" value="F:3',5'-cyclic-nucleotide phosphodiesterase activity"/>
    <property type="evidence" value="ECO:0007669"/>
    <property type="project" value="InterPro"/>
</dbReference>
<sequence length="652" mass="75276">MKNSTALLLSLISLWLLERAESSDFLLRIFFTFPLIFLKTQFMQHLLFFQLNLLFAYFSSTFSFYSLMIILISASTFTEDSLLALKKLLIIEISIASIYYSFQWKFKEIIVLVISCTFCYLYSYMKSELKGLKNELFKESEEASRLKLKLDTMKRSKVSENPKLDVTVRKTLIEKLKQHIQSRHLRRTVSISSENSSYTSSDESRSSDDFRLSLLRTFTDEPNMPGTPRSRHAELSENELQDIIQSLLVQELVNWQKKAELSPEDSVKFLEDLQQKYIQSNRDLPGISHRVFQLKKIVKMHSYVEENEALSELLDVGEWDVDLLETVKITKKPIYEVGYYVFSTLGIIEQLNIPTPQLKNFLAEVDRYYKPQNFYHNSIHGADVTCSVVFLLHNCLQRCGNLIDLDIFALLTASLCHDICHPGVNNAFLVASENKLSLKYNDQSCLENMHSSLTFNILKRPNSNIVSSLSRGEFQAYRKIVVLTILATDLQKHFDKQKEFTEQINKTPAPTLENDEFRYLALQMVLKCADLGHGAKRLDIHKKWTALITKEFFEQGEKEKNLGIPISPLCDKSKVVLSKSQVGFLNFLVKPLFKLLETYVVMMNEDEETSLNIKTCCRNIDINIKFWESEALLIDSGQNPTYVLDESPPLLL</sequence>
<dbReference type="GO" id="GO:0007165">
    <property type="term" value="P:signal transduction"/>
    <property type="evidence" value="ECO:0007669"/>
    <property type="project" value="InterPro"/>
</dbReference>